<feature type="transmembrane region" description="Helical" evidence="1">
    <location>
        <begin position="31"/>
        <end position="52"/>
    </location>
</feature>
<dbReference type="OrthoDB" id="4478216at2"/>
<dbReference type="EMBL" id="QGDQ01000018">
    <property type="protein sequence ID" value="PWJ52652.1"/>
    <property type="molecule type" value="Genomic_DNA"/>
</dbReference>
<evidence type="ECO:0008006" key="4">
    <source>
        <dbReference type="Google" id="ProtNLM"/>
    </source>
</evidence>
<keyword evidence="1" id="KW-1133">Transmembrane helix</keyword>
<evidence type="ECO:0000313" key="2">
    <source>
        <dbReference type="EMBL" id="PWJ52652.1"/>
    </source>
</evidence>
<protein>
    <recommendedName>
        <fullName evidence="4">TrbC/VIRB2 family protein</fullName>
    </recommendedName>
</protein>
<feature type="transmembrane region" description="Helical" evidence="1">
    <location>
        <begin position="64"/>
        <end position="88"/>
    </location>
</feature>
<dbReference type="Proteomes" id="UP000245469">
    <property type="component" value="Unassembled WGS sequence"/>
</dbReference>
<evidence type="ECO:0000256" key="1">
    <source>
        <dbReference type="SAM" id="Phobius"/>
    </source>
</evidence>
<accession>A0A316A5A1</accession>
<gene>
    <name evidence="2" type="ORF">BXY45_11823</name>
</gene>
<reference evidence="2 3" key="1">
    <citation type="submission" date="2018-03" db="EMBL/GenBank/DDBJ databases">
        <title>Genomic Encyclopedia of Archaeal and Bacterial Type Strains, Phase II (KMG-II): from individual species to whole genera.</title>
        <authorList>
            <person name="Goeker M."/>
        </authorList>
    </citation>
    <scope>NUCLEOTIDE SEQUENCE [LARGE SCALE GENOMIC DNA]</scope>
    <source>
        <strain evidence="2 3">DSM 44889</strain>
    </source>
</reference>
<dbReference type="AlphaFoldDB" id="A0A316A5A1"/>
<proteinExistence type="predicted"/>
<organism evidence="2 3">
    <name type="scientific">Quadrisphaera granulorum</name>
    <dbReference type="NCBI Taxonomy" id="317664"/>
    <lineage>
        <taxon>Bacteria</taxon>
        <taxon>Bacillati</taxon>
        <taxon>Actinomycetota</taxon>
        <taxon>Actinomycetes</taxon>
        <taxon>Kineosporiales</taxon>
        <taxon>Kineosporiaceae</taxon>
        <taxon>Quadrisphaera</taxon>
    </lineage>
</organism>
<comment type="caution">
    <text evidence="2">The sequence shown here is derived from an EMBL/GenBank/DDBJ whole genome shotgun (WGS) entry which is preliminary data.</text>
</comment>
<keyword evidence="1" id="KW-0472">Membrane</keyword>
<name>A0A316A5A1_9ACTN</name>
<evidence type="ECO:0000313" key="3">
    <source>
        <dbReference type="Proteomes" id="UP000245469"/>
    </source>
</evidence>
<keyword evidence="1" id="KW-0812">Transmembrane</keyword>
<keyword evidence="3" id="KW-1185">Reference proteome</keyword>
<sequence>MSWLLTAAIPNPAPVAPPGLGEAVNTLLGWLKWGGLVAGVAGLLVCAIMMMIGRRNRSAVAADGAAGIPWVLGGLTVIAFSAAIVGAVV</sequence>
<dbReference type="RefSeq" id="WP_109775146.1">
    <property type="nucleotide sequence ID" value="NZ_QGDQ01000018.1"/>
</dbReference>